<feature type="domain" description="PD-(D/E)XK endonuclease-like" evidence="4">
    <location>
        <begin position="36"/>
        <end position="272"/>
    </location>
</feature>
<dbReference type="Pfam" id="PF12705">
    <property type="entry name" value="PDDEXK_1"/>
    <property type="match status" value="1"/>
</dbReference>
<keyword evidence="3" id="KW-0234">DNA repair</keyword>
<proteinExistence type="predicted"/>
<reference evidence="5 6" key="1">
    <citation type="submission" date="2022-04" db="EMBL/GenBank/DDBJ databases">
        <title>Positive selection, recombination, and allopatry shape intraspecific diversity of widespread and dominant cyanobacteria.</title>
        <authorList>
            <person name="Wei J."/>
            <person name="Shu W."/>
            <person name="Hu C."/>
        </authorList>
    </citation>
    <scope>NUCLEOTIDE SEQUENCE [LARGE SCALE GENOMIC DNA]</scope>
    <source>
        <strain evidence="5 6">AS-A4</strain>
    </source>
</reference>
<gene>
    <name evidence="5" type="ORF">NDI38_02435</name>
</gene>
<sequence>MNDQADKNDQVDKTVRLLANENAASFSPYPLAFPIRLSQSQLNRLAACPRKFQHTDLEQLAAPSEPDQQERQNQGTRFHLLMQQWLLGLPVEPLVQEDPQLQTWFSAFMAVAPKILTLGVDRPAWGQSEHSRTLAFEGYLLTVVYDLLLANGQQAQILDWKTYPRPQNPRWLLQNWQTRLYPFVLAETSDYDPDRIAMIYWFFESSNEQTPEARRFSVAYDTMQHEQTRKDLTHLLSRLTGWLERYQQGEPFPQVPLASKECDRCSFAIRCDRVTFRDEKEQSQQSIDQENASSLPNLADIQEVVL</sequence>
<keyword evidence="2" id="KW-0067">ATP-binding</keyword>
<keyword evidence="2" id="KW-0378">Hydrolase</keyword>
<keyword evidence="2" id="KW-0547">Nucleotide-binding</keyword>
<dbReference type="InterPro" id="IPR011604">
    <property type="entry name" value="PDDEXK-like_dom_sf"/>
</dbReference>
<accession>A0ABV0KDG8</accession>
<evidence type="ECO:0000256" key="3">
    <source>
        <dbReference type="ARBA" id="ARBA00023204"/>
    </source>
</evidence>
<comment type="caution">
    <text evidence="5">The sequence shown here is derived from an EMBL/GenBank/DDBJ whole genome shotgun (WGS) entry which is preliminary data.</text>
</comment>
<evidence type="ECO:0000256" key="2">
    <source>
        <dbReference type="ARBA" id="ARBA00022806"/>
    </source>
</evidence>
<dbReference type="Proteomes" id="UP001476950">
    <property type="component" value="Unassembled WGS sequence"/>
</dbReference>
<evidence type="ECO:0000313" key="5">
    <source>
        <dbReference type="EMBL" id="MEP1057277.1"/>
    </source>
</evidence>
<keyword evidence="1" id="KW-0227">DNA damage</keyword>
<dbReference type="RefSeq" id="WP_190454303.1">
    <property type="nucleotide sequence ID" value="NZ_JAMPLM010000001.1"/>
</dbReference>
<evidence type="ECO:0000256" key="1">
    <source>
        <dbReference type="ARBA" id="ARBA00022763"/>
    </source>
</evidence>
<dbReference type="InterPro" id="IPR038726">
    <property type="entry name" value="PDDEXK_AddAB-type"/>
</dbReference>
<organism evidence="5 6">
    <name type="scientific">Stenomitos frigidus AS-A4</name>
    <dbReference type="NCBI Taxonomy" id="2933935"/>
    <lineage>
        <taxon>Bacteria</taxon>
        <taxon>Bacillati</taxon>
        <taxon>Cyanobacteriota</taxon>
        <taxon>Cyanophyceae</taxon>
        <taxon>Leptolyngbyales</taxon>
        <taxon>Leptolyngbyaceae</taxon>
        <taxon>Stenomitos</taxon>
    </lineage>
</organism>
<dbReference type="EMBL" id="JAMPLM010000001">
    <property type="protein sequence ID" value="MEP1057277.1"/>
    <property type="molecule type" value="Genomic_DNA"/>
</dbReference>
<evidence type="ECO:0000313" key="6">
    <source>
        <dbReference type="Proteomes" id="UP001476950"/>
    </source>
</evidence>
<keyword evidence="6" id="KW-1185">Reference proteome</keyword>
<dbReference type="Gene3D" id="3.90.320.10">
    <property type="match status" value="1"/>
</dbReference>
<keyword evidence="2" id="KW-0347">Helicase</keyword>
<name>A0ABV0KDG8_9CYAN</name>
<evidence type="ECO:0000259" key="4">
    <source>
        <dbReference type="Pfam" id="PF12705"/>
    </source>
</evidence>
<protein>
    <submittedName>
        <fullName evidence="5">PD-(D/E)XK nuclease family protein</fullName>
    </submittedName>
</protein>